<evidence type="ECO:0000256" key="1">
    <source>
        <dbReference type="SAM" id="MobiDB-lite"/>
    </source>
</evidence>
<organism evidence="2 3">
    <name type="scientific">Nocardioides marmoriginsengisoli</name>
    <dbReference type="NCBI Taxonomy" id="661483"/>
    <lineage>
        <taxon>Bacteria</taxon>
        <taxon>Bacillati</taxon>
        <taxon>Actinomycetota</taxon>
        <taxon>Actinomycetes</taxon>
        <taxon>Propionibacteriales</taxon>
        <taxon>Nocardioidaceae</taxon>
        <taxon>Nocardioides</taxon>
    </lineage>
</organism>
<gene>
    <name evidence="2" type="ORF">EFK50_18410</name>
</gene>
<reference evidence="2 3" key="1">
    <citation type="submission" date="2018-11" db="EMBL/GenBank/DDBJ databases">
        <authorList>
            <person name="Li F."/>
        </authorList>
    </citation>
    <scope>NUCLEOTIDE SEQUENCE [LARGE SCALE GENOMIC DNA]</scope>
    <source>
        <strain evidence="2 3">Gsoil 097</strain>
    </source>
</reference>
<proteinExistence type="predicted"/>
<dbReference type="OrthoDB" id="3739319at2"/>
<protein>
    <submittedName>
        <fullName evidence="2">Uncharacterized protein</fullName>
    </submittedName>
</protein>
<accession>A0A3N0CCZ8</accession>
<dbReference type="EMBL" id="RJSE01000008">
    <property type="protein sequence ID" value="RNL61330.1"/>
    <property type="molecule type" value="Genomic_DNA"/>
</dbReference>
<evidence type="ECO:0000313" key="2">
    <source>
        <dbReference type="EMBL" id="RNL61330.1"/>
    </source>
</evidence>
<dbReference type="Proteomes" id="UP000267128">
    <property type="component" value="Unassembled WGS sequence"/>
</dbReference>
<keyword evidence="3" id="KW-1185">Reference proteome</keyword>
<evidence type="ECO:0000313" key="3">
    <source>
        <dbReference type="Proteomes" id="UP000267128"/>
    </source>
</evidence>
<sequence length="1692" mass="178641">MGAATFINPSAAVADEPKAPSLSAPLSTCANPPDDPDATTANAERFVDLWLPRIKNKDWLDAFIAKKTVPDDVKAEGFHAMSGPVQMWLSSCLLQGMLKVADETVSVKKTNEYLAGLSTIIFGKAQLAKMKEELNSNAKPDTTKTLPLKKDQTAEALKDMVEDTSSEPSLTTAQLPKADVTVPSTTTSKDLTGQVTPKLQKLMDAPDVVPTTSEAQEAQAPSLVPTGLEPNPITQIPLVPLVLKAVNEVLKLVAQIQGLLFTLPVVNILASAFYKICAESATMPLSCSISLPIGVPIPADVTGDNVPDVLGALFPVTNLVDVGAKFQVTRLHSAPLPAHVFAVYDTPLVKKRVEIGFDGRASSLAWNQGALFSVKNVFKALTGDVQVGAVVTAAQPGATEALTFAVKDLVGGSIGVPPSEENPMGGSIQMNPFPEKFTVNARLTHTAAKDQDTFNVESTTPTRVDAIIDQRTTTTTPKSNRRFTATVDKLPNSVTVDLVRNGEKQSIDYTGSAPIDLVRASDTAIPDVSHPDSFTESIYEVKGVPTKVHVDLTGGEDILYTANAKVPEVSFSTTTKEDGDLKQRITAKAHQIPKSVHVLNNMTPDQTALTYDADSNLADVEFTMFDRDNDKTDIRAKATDIPTHMEFSQVKATGVFDFSANAGIGLIEATLTQNDGLLLPMPGQDHATVYKRGNKLGADFRLTGFKSAHFDGSEDTTVALGLSPGGQTFDAVADMDDELPNGMNVLATAHIGALPANMQVTFDPDNGAATYAASSVIPLLEASFTDRATQMFGNAKLIDLPKNIGLTFNTTGEVPAVTYDADSRLGSIEVNYSEKPGGLAIHGLISDLPKYMKIGGIDPIEFDARNSSAGAKGESFLGQVFFQYATDGVFASPPTSDDHVYLDTDEVDSTHAELQYTGLKYLGVDTSNEELHAKIQNTSPRLLRAYLTTPNLSLTGFIDKVPATIELAQVGNLVSYDASSSIDEISTNLERANGDAVAVQIKDVPSSIDLLFDGAASKLVWDSSSPTGLVSAAAHLTPDTIGGTRNFDAGLTITDIPVHWDASWANGNVLFQAPAPGIGSIAAQVTNHGTYHVLSGDHLSAFYDQPSGDLDASLKISNLRKAGFTKLTNANGGGFVADLNMGNQGDFKFAADVTLTASKLKATGEFNHLPSTINLKSDGGRITYDGNSNPDLTVSVEAGTAAALAATPTPPLVHGVSVRDGASGSDKAVKAKLYLTGLPNHLDLNSPAGTYQVDGYHPTNGTLTVDAKLNALAPQPLTLLLTQGVPTATPVNFKFGPFLSSTAGDGTHNLSLNYTANQELGALDAEVTYGNTDDARLQISSIPASIAVNAGFGADTKTVGITMSQGIDQIVASYKHVGETDLAARVQLDDVPSAVNINIGKDSGSGDGADVDAPVFTMNTSAPGMDISAYATAAITSPVDANAAVSLGVTNLGSTVTGDLTGNVLHITSAPATEAFSLQAAGRVQKTIDLGFDGGIFQNTGTLGADLKINKVTVGLNDFSDVNLRLGFTTGLDGTFSSFTFGQESNLTIDIEDHFSVYIDWPDPFGSDTIDLITIPHQVIPLGNVVPKWHINSNTFGEMFDIPFFFFLIGECNVQFDARPAPGFTTAGSTFTLPAPPDDGSHTPAWLLTPDIHLLGLSIPDFGLDIIAFFMSPYGKGINAHPECELYDLNPF</sequence>
<comment type="caution">
    <text evidence="2">The sequence shown here is derived from an EMBL/GenBank/DDBJ whole genome shotgun (WGS) entry which is preliminary data.</text>
</comment>
<name>A0A3N0CCZ8_9ACTN</name>
<feature type="region of interest" description="Disordered" evidence="1">
    <location>
        <begin position="1"/>
        <end position="38"/>
    </location>
</feature>